<evidence type="ECO:0000313" key="2">
    <source>
        <dbReference type="EMBL" id="MDS1116344.1"/>
    </source>
</evidence>
<feature type="compositionally biased region" description="Basic residues" evidence="1">
    <location>
        <begin position="10"/>
        <end position="20"/>
    </location>
</feature>
<keyword evidence="3" id="KW-1185">Reference proteome</keyword>
<comment type="caution">
    <text evidence="2">The sequence shown here is derived from an EMBL/GenBank/DDBJ whole genome shotgun (WGS) entry which is preliminary data.</text>
</comment>
<evidence type="ECO:0000256" key="1">
    <source>
        <dbReference type="SAM" id="MobiDB-lite"/>
    </source>
</evidence>
<gene>
    <name evidence="2" type="ORF">RD149_21610</name>
</gene>
<proteinExistence type="predicted"/>
<protein>
    <recommendedName>
        <fullName evidence="4">HicB family protein</fullName>
    </recommendedName>
</protein>
<sequence>MSESSASPRRPGRPSKGPRKVVKALVPGPLKDAAAERAGAQGLNLNDYIHQLIARDVAAGAGEQLAILEVQLKQAG</sequence>
<name>A0ABU2GZH1_9ACTN</name>
<accession>A0ABU2GZH1</accession>
<dbReference type="RefSeq" id="WP_248659587.1">
    <property type="nucleotide sequence ID" value="NZ_JAVLUS010000024.1"/>
</dbReference>
<dbReference type="EMBL" id="JAVLUS010000024">
    <property type="protein sequence ID" value="MDS1116344.1"/>
    <property type="molecule type" value="Genomic_DNA"/>
</dbReference>
<organism evidence="2 3">
    <name type="scientific">Gordonia westfalica</name>
    <dbReference type="NCBI Taxonomy" id="158898"/>
    <lineage>
        <taxon>Bacteria</taxon>
        <taxon>Bacillati</taxon>
        <taxon>Actinomycetota</taxon>
        <taxon>Actinomycetes</taxon>
        <taxon>Mycobacteriales</taxon>
        <taxon>Gordoniaceae</taxon>
        <taxon>Gordonia</taxon>
    </lineage>
</organism>
<reference evidence="2 3" key="1">
    <citation type="submission" date="2023-08" db="EMBL/GenBank/DDBJ databases">
        <title>Bioegradation of LLDPE and BLDPE plastic by marine bacteria from coast plastic debris.</title>
        <authorList>
            <person name="Rong Z."/>
        </authorList>
    </citation>
    <scope>NUCLEOTIDE SEQUENCE [LARGE SCALE GENOMIC DNA]</scope>
    <source>
        <strain evidence="2 3">Z-2</strain>
    </source>
</reference>
<evidence type="ECO:0008006" key="4">
    <source>
        <dbReference type="Google" id="ProtNLM"/>
    </source>
</evidence>
<feature type="region of interest" description="Disordered" evidence="1">
    <location>
        <begin position="1"/>
        <end position="20"/>
    </location>
</feature>
<evidence type="ECO:0000313" key="3">
    <source>
        <dbReference type="Proteomes" id="UP001265083"/>
    </source>
</evidence>
<dbReference type="Proteomes" id="UP001265083">
    <property type="component" value="Unassembled WGS sequence"/>
</dbReference>